<feature type="region of interest" description="Disordered" evidence="1">
    <location>
        <begin position="188"/>
        <end position="238"/>
    </location>
</feature>
<accession>A0A4Y1R4W4</accession>
<feature type="transmembrane region" description="Helical" evidence="2">
    <location>
        <begin position="126"/>
        <end position="146"/>
    </location>
</feature>
<feature type="compositionally biased region" description="Low complexity" evidence="1">
    <location>
        <begin position="94"/>
        <end position="106"/>
    </location>
</feature>
<proteinExistence type="predicted"/>
<feature type="transmembrane region" description="Helical" evidence="2">
    <location>
        <begin position="158"/>
        <end position="178"/>
    </location>
</feature>
<gene>
    <name evidence="3" type="ORF">Prudu_008604</name>
</gene>
<evidence type="ECO:0000256" key="2">
    <source>
        <dbReference type="SAM" id="Phobius"/>
    </source>
</evidence>
<feature type="region of interest" description="Disordered" evidence="1">
    <location>
        <begin position="1"/>
        <end position="119"/>
    </location>
</feature>
<reference evidence="3" key="1">
    <citation type="journal article" date="2019" name="Science">
        <title>Mutation of a bHLH transcription factor allowed almond domestication.</title>
        <authorList>
            <person name="Sanchez-Perez R."/>
            <person name="Pavan S."/>
            <person name="Mazzeo R."/>
            <person name="Moldovan C."/>
            <person name="Aiese Cigliano R."/>
            <person name="Del Cueto J."/>
            <person name="Ricciardi F."/>
            <person name="Lotti C."/>
            <person name="Ricciardi L."/>
            <person name="Dicenta F."/>
            <person name="Lopez-Marques R.L."/>
            <person name="Lindberg Moller B."/>
        </authorList>
    </citation>
    <scope>NUCLEOTIDE SEQUENCE</scope>
</reference>
<feature type="compositionally biased region" description="Polar residues" evidence="1">
    <location>
        <begin position="190"/>
        <end position="202"/>
    </location>
</feature>
<feature type="compositionally biased region" description="Basic and acidic residues" evidence="1">
    <location>
        <begin position="65"/>
        <end position="81"/>
    </location>
</feature>
<sequence length="374" mass="41047">MNSVESKEGGGFVDKVQMDVPCPEPNSDAQSDQFPLLLEQMESPNDHVHIIDVTRNRDTSASSSSDDRPPRVDLPQHEDRPSASTHAPTYQAASSSSNRLNSRNSSFMRRGDGYSRHRRSPLNSGLWISVELVVTVSQIIASIVVLSLSTNEHPQAPLFAWVVGYASGCVATLPILYWRFRNRNRGAEQESIQSHQGSSESNPPEPMSYTAISISQASDEENNRTSDTVTNNPHIAGPLSASEVKKLENETNNDHECNLDSEGGLLGAGTEKERAISGEDACFKEDAAMTSLNMLERAAVPRHWPETRTSSRVREMGSADDIVYESTGFILNSQMVKPQLGWFVEVQEIPYCFTEEPLTTVVSGSVMGTRGSNC</sequence>
<keyword evidence="2" id="KW-0472">Membrane</keyword>
<protein>
    <submittedName>
        <fullName evidence="3">RING/U-box superfamily protein</fullName>
    </submittedName>
</protein>
<keyword evidence="2" id="KW-1133">Transmembrane helix</keyword>
<dbReference type="PANTHER" id="PTHR46225">
    <property type="entry name" value="C3H4 TYPE ZINC FINGER PROTEIN"/>
    <property type="match status" value="1"/>
</dbReference>
<evidence type="ECO:0000256" key="1">
    <source>
        <dbReference type="SAM" id="MobiDB-lite"/>
    </source>
</evidence>
<keyword evidence="2" id="KW-0812">Transmembrane</keyword>
<organism evidence="3">
    <name type="scientific">Prunus dulcis</name>
    <name type="common">Almond</name>
    <name type="synonym">Amygdalus dulcis</name>
    <dbReference type="NCBI Taxonomy" id="3755"/>
    <lineage>
        <taxon>Eukaryota</taxon>
        <taxon>Viridiplantae</taxon>
        <taxon>Streptophyta</taxon>
        <taxon>Embryophyta</taxon>
        <taxon>Tracheophyta</taxon>
        <taxon>Spermatophyta</taxon>
        <taxon>Magnoliopsida</taxon>
        <taxon>eudicotyledons</taxon>
        <taxon>Gunneridae</taxon>
        <taxon>Pentapetalae</taxon>
        <taxon>rosids</taxon>
        <taxon>fabids</taxon>
        <taxon>Rosales</taxon>
        <taxon>Rosaceae</taxon>
        <taxon>Amygdaloideae</taxon>
        <taxon>Amygdaleae</taxon>
        <taxon>Prunus</taxon>
    </lineage>
</organism>
<name>A0A4Y1R4W4_PRUDU</name>
<feature type="compositionally biased region" description="Basic and acidic residues" evidence="1">
    <location>
        <begin position="44"/>
        <end position="58"/>
    </location>
</feature>
<feature type="compositionally biased region" description="Polar residues" evidence="1">
    <location>
        <begin position="82"/>
        <end position="93"/>
    </location>
</feature>
<dbReference type="PANTHER" id="PTHR46225:SF19">
    <property type="entry name" value="RING-TYPE DOMAIN-CONTAINING PROTEIN"/>
    <property type="match status" value="1"/>
</dbReference>
<dbReference type="EMBL" id="AP019299">
    <property type="protein sequence ID" value="BBG99036.1"/>
    <property type="molecule type" value="Genomic_DNA"/>
</dbReference>
<dbReference type="AlphaFoldDB" id="A0A4Y1R4W4"/>
<evidence type="ECO:0000313" key="3">
    <source>
        <dbReference type="EMBL" id="BBG99036.1"/>
    </source>
</evidence>